<dbReference type="RefSeq" id="WP_025532211.1">
    <property type="nucleotide sequence ID" value="NZ_QTJW01000024.1"/>
</dbReference>
<accession>A0A3E3DE63</accession>
<gene>
    <name evidence="1" type="ORF">DWX31_27045</name>
</gene>
<proteinExistence type="predicted"/>
<dbReference type="AlphaFoldDB" id="A0A3E3DE63"/>
<evidence type="ECO:0000313" key="2">
    <source>
        <dbReference type="Proteomes" id="UP000261023"/>
    </source>
</evidence>
<sequence>MKGFHRQNKLFSLCGLNCGLCPMYLNKNCLGCGCGEENHSCKIVRCSMEHNGIEYCFQCNEYPCEKYEKIDKFDSFISHRNQKSDLEKARQIGIEAYNAEQKEKVEILGTLLAGYNDGRKKTLFCVAVNLLQIHELREVLGKIENRSDLETLTLKEKSTFAAWLLKAAAEKNNIDLKLRKKK</sequence>
<dbReference type="Proteomes" id="UP000261023">
    <property type="component" value="Unassembled WGS sequence"/>
</dbReference>
<dbReference type="OrthoDB" id="5419848at2"/>
<name>A0A3E3DE63_9FIRM</name>
<comment type="caution">
    <text evidence="1">The sequence shown here is derived from an EMBL/GenBank/DDBJ whole genome shotgun (WGS) entry which is preliminary data.</text>
</comment>
<evidence type="ECO:0000313" key="1">
    <source>
        <dbReference type="EMBL" id="RGD67561.1"/>
    </source>
</evidence>
<reference evidence="1 2" key="1">
    <citation type="submission" date="2018-08" db="EMBL/GenBank/DDBJ databases">
        <title>A genome reference for cultivated species of the human gut microbiota.</title>
        <authorList>
            <person name="Zou Y."/>
            <person name="Xue W."/>
            <person name="Luo G."/>
        </authorList>
    </citation>
    <scope>NUCLEOTIDE SEQUENCE [LARGE SCALE GENOMIC DNA]</scope>
    <source>
        <strain evidence="1 2">AF19-13AC</strain>
    </source>
</reference>
<protein>
    <submittedName>
        <fullName evidence="1">DUF3795 domain-containing protein</fullName>
    </submittedName>
</protein>
<organism evidence="1 2">
    <name type="scientific">Hungatella hathewayi</name>
    <dbReference type="NCBI Taxonomy" id="154046"/>
    <lineage>
        <taxon>Bacteria</taxon>
        <taxon>Bacillati</taxon>
        <taxon>Bacillota</taxon>
        <taxon>Clostridia</taxon>
        <taxon>Lachnospirales</taxon>
        <taxon>Lachnospiraceae</taxon>
        <taxon>Hungatella</taxon>
    </lineage>
</organism>
<dbReference type="EMBL" id="QTJW01000024">
    <property type="protein sequence ID" value="RGD67561.1"/>
    <property type="molecule type" value="Genomic_DNA"/>
</dbReference>